<accession>A0A397TCQ1</accession>
<organism evidence="1 2">
    <name type="scientific">Glomus cerebriforme</name>
    <dbReference type="NCBI Taxonomy" id="658196"/>
    <lineage>
        <taxon>Eukaryota</taxon>
        <taxon>Fungi</taxon>
        <taxon>Fungi incertae sedis</taxon>
        <taxon>Mucoromycota</taxon>
        <taxon>Glomeromycotina</taxon>
        <taxon>Glomeromycetes</taxon>
        <taxon>Glomerales</taxon>
        <taxon>Glomeraceae</taxon>
        <taxon>Glomus</taxon>
    </lineage>
</organism>
<dbReference type="InterPro" id="IPR032675">
    <property type="entry name" value="LRR_dom_sf"/>
</dbReference>
<comment type="caution">
    <text evidence="1">The sequence shown here is derived from an EMBL/GenBank/DDBJ whole genome shotgun (WGS) entry which is preliminary data.</text>
</comment>
<dbReference type="OrthoDB" id="2324547at2759"/>
<sequence>MGSNNTTKRKTPPILPLDCIVEILEYLRNDKKSLFTNLFVNRTWSQLVIPLLWCRPFEIRKKERIMIIDTLILCLSKEEKRKFLEKMNEENRKMINIEKNPLFDYPLYIRNLDYRNLESLIGNWVTNLNDNLKIPRNIEIFLFNIIGNLIFTRSRGLTSLTLEHYDHYYYKFRKTNYTSFKDILSFNNIKNTLEHLQRLEINFFSEIYSSEIISNLFLTLSKYSNNIKHIYIDVSVEETILFSEICNSFARLIESQTNLITLEVNQNLGYSFINSLYTQSNSLTLLKINYLKNFHNLLPALSACKNLETLEFSEYFKIEQVDDLIYSLNTLSPIYIKNLLAYRFDSENIEENFGLSMIILIKLSVNTLKSLTLDHVNQEILETISINCPTINYLSLSILPESLLFFSKILSSLSHLESLIFIQDFNDQFFCTNDILLDIANNLPLSLKYFGFWTLDYHILDDFLQNINVPLQELDLFKSLNNDEMIIIINYVKNNNRILKRFGYKKVFSKDSNVSENYFVEAKSIIPIIDEARDIKHHVY</sequence>
<evidence type="ECO:0000313" key="1">
    <source>
        <dbReference type="EMBL" id="RIA96043.1"/>
    </source>
</evidence>
<proteinExistence type="predicted"/>
<evidence type="ECO:0008006" key="3">
    <source>
        <dbReference type="Google" id="ProtNLM"/>
    </source>
</evidence>
<evidence type="ECO:0000313" key="2">
    <source>
        <dbReference type="Proteomes" id="UP000265703"/>
    </source>
</evidence>
<protein>
    <recommendedName>
        <fullName evidence="3">F-box domain-containing protein</fullName>
    </recommendedName>
</protein>
<reference evidence="1 2" key="1">
    <citation type="submission" date="2018-06" db="EMBL/GenBank/DDBJ databases">
        <title>Comparative genomics reveals the genomic features of Rhizophagus irregularis, R. cerebriforme, R. diaphanum and Gigaspora rosea, and their symbiotic lifestyle signature.</title>
        <authorList>
            <person name="Morin E."/>
            <person name="San Clemente H."/>
            <person name="Chen E.C.H."/>
            <person name="De La Providencia I."/>
            <person name="Hainaut M."/>
            <person name="Kuo A."/>
            <person name="Kohler A."/>
            <person name="Murat C."/>
            <person name="Tang N."/>
            <person name="Roy S."/>
            <person name="Loubradou J."/>
            <person name="Henrissat B."/>
            <person name="Grigoriev I.V."/>
            <person name="Corradi N."/>
            <person name="Roux C."/>
            <person name="Martin F.M."/>
        </authorList>
    </citation>
    <scope>NUCLEOTIDE SEQUENCE [LARGE SCALE GENOMIC DNA]</scope>
    <source>
        <strain evidence="1 2">DAOM 227022</strain>
    </source>
</reference>
<dbReference type="AlphaFoldDB" id="A0A397TCQ1"/>
<dbReference type="Proteomes" id="UP000265703">
    <property type="component" value="Unassembled WGS sequence"/>
</dbReference>
<dbReference type="Gene3D" id="3.80.10.10">
    <property type="entry name" value="Ribonuclease Inhibitor"/>
    <property type="match status" value="1"/>
</dbReference>
<name>A0A397TCQ1_9GLOM</name>
<keyword evidence="2" id="KW-1185">Reference proteome</keyword>
<gene>
    <name evidence="1" type="ORF">C1645_872305</name>
</gene>
<dbReference type="EMBL" id="QKYT01000051">
    <property type="protein sequence ID" value="RIA96043.1"/>
    <property type="molecule type" value="Genomic_DNA"/>
</dbReference>